<dbReference type="RefSeq" id="WP_132009959.1">
    <property type="nucleotide sequence ID" value="NZ_JABUHM010000013.1"/>
</dbReference>
<keyword evidence="2" id="KW-1185">Reference proteome</keyword>
<name>A0A4R2B7C2_9BACI</name>
<reference evidence="1 2" key="1">
    <citation type="journal article" date="2015" name="Stand. Genomic Sci.">
        <title>Genomic Encyclopedia of Bacterial and Archaeal Type Strains, Phase III: the genomes of soil and plant-associated and newly described type strains.</title>
        <authorList>
            <person name="Whitman W.B."/>
            <person name="Woyke T."/>
            <person name="Klenk H.P."/>
            <person name="Zhou Y."/>
            <person name="Lilburn T.G."/>
            <person name="Beck B.J."/>
            <person name="De Vos P."/>
            <person name="Vandamme P."/>
            <person name="Eisen J.A."/>
            <person name="Garrity G."/>
            <person name="Hugenholtz P."/>
            <person name="Kyrpides N.C."/>
        </authorList>
    </citation>
    <scope>NUCLEOTIDE SEQUENCE [LARGE SCALE GENOMIC DNA]</scope>
    <source>
        <strain evidence="1 2">CV53</strain>
    </source>
</reference>
<evidence type="ECO:0000313" key="1">
    <source>
        <dbReference type="EMBL" id="TCN22243.1"/>
    </source>
</evidence>
<dbReference type="Proteomes" id="UP000295689">
    <property type="component" value="Unassembled WGS sequence"/>
</dbReference>
<organism evidence="1 2">
    <name type="scientific">Mesobacillus foraminis</name>
    <dbReference type="NCBI Taxonomy" id="279826"/>
    <lineage>
        <taxon>Bacteria</taxon>
        <taxon>Bacillati</taxon>
        <taxon>Bacillota</taxon>
        <taxon>Bacilli</taxon>
        <taxon>Bacillales</taxon>
        <taxon>Bacillaceae</taxon>
        <taxon>Mesobacillus</taxon>
    </lineage>
</organism>
<dbReference type="EMBL" id="SLVV01000011">
    <property type="protein sequence ID" value="TCN22243.1"/>
    <property type="molecule type" value="Genomic_DNA"/>
</dbReference>
<evidence type="ECO:0000313" key="2">
    <source>
        <dbReference type="Proteomes" id="UP000295689"/>
    </source>
</evidence>
<dbReference type="AlphaFoldDB" id="A0A4R2B7C2"/>
<proteinExistence type="predicted"/>
<evidence type="ECO:0008006" key="3">
    <source>
        <dbReference type="Google" id="ProtNLM"/>
    </source>
</evidence>
<comment type="caution">
    <text evidence="1">The sequence shown here is derived from an EMBL/GenBank/DDBJ whole genome shotgun (WGS) entry which is preliminary data.</text>
</comment>
<gene>
    <name evidence="1" type="ORF">EV146_11180</name>
</gene>
<accession>A0A4R2B7C2</accession>
<protein>
    <recommendedName>
        <fullName evidence="3">YbyB</fullName>
    </recommendedName>
</protein>
<sequence length="92" mass="10225">MQTNTLKSYLLIGAGAAAVWMALNPKQNVNKVKNMTASIKDKITPTKFKETDVVPVMKAGNPDPLDLEDNKMVSEGSMYGVDYYNENLQQTR</sequence>